<protein>
    <submittedName>
        <fullName evidence="1">Uncharacterized protein</fullName>
    </submittedName>
</protein>
<proteinExistence type="predicted"/>
<evidence type="ECO:0000313" key="1">
    <source>
        <dbReference type="EMBL" id="GGW56388.1"/>
    </source>
</evidence>
<accession>A0A918J7P8</accession>
<keyword evidence="2" id="KW-1185">Reference proteome</keyword>
<reference evidence="1" key="2">
    <citation type="submission" date="2020-09" db="EMBL/GenBank/DDBJ databases">
        <authorList>
            <person name="Sun Q."/>
            <person name="Ohkuma M."/>
        </authorList>
    </citation>
    <scope>NUCLEOTIDE SEQUENCE</scope>
    <source>
        <strain evidence="1">JCM 4490</strain>
    </source>
</reference>
<sequence length="89" mass="9323">MWATVHSRVVARTAPPVAYAVRRRSGVAGGVGGVVIGMLRHAWEYGPAAVRRDTTARCAVERPGRRWAAVLSEGFTAAAEGDEHAGPAG</sequence>
<comment type="caution">
    <text evidence="1">The sequence shown here is derived from an EMBL/GenBank/DDBJ whole genome shotgun (WGS) entry which is preliminary data.</text>
</comment>
<gene>
    <name evidence="1" type="ORF">GCM10010503_36890</name>
</gene>
<dbReference type="EMBL" id="BMUE01000007">
    <property type="protein sequence ID" value="GGW56388.1"/>
    <property type="molecule type" value="Genomic_DNA"/>
</dbReference>
<evidence type="ECO:0000313" key="2">
    <source>
        <dbReference type="Proteomes" id="UP000620224"/>
    </source>
</evidence>
<dbReference type="AlphaFoldDB" id="A0A918J7P8"/>
<dbReference type="Proteomes" id="UP000620224">
    <property type="component" value="Unassembled WGS sequence"/>
</dbReference>
<organism evidence="1 2">
    <name type="scientific">Streptomyces lucensis JCM 4490</name>
    <dbReference type="NCBI Taxonomy" id="1306176"/>
    <lineage>
        <taxon>Bacteria</taxon>
        <taxon>Bacillati</taxon>
        <taxon>Actinomycetota</taxon>
        <taxon>Actinomycetes</taxon>
        <taxon>Kitasatosporales</taxon>
        <taxon>Streptomycetaceae</taxon>
        <taxon>Streptomyces</taxon>
    </lineage>
</organism>
<name>A0A918J7P8_9ACTN</name>
<reference evidence="1" key="1">
    <citation type="journal article" date="2014" name="Int. J. Syst. Evol. Microbiol.">
        <title>Complete genome sequence of Corynebacterium casei LMG S-19264T (=DSM 44701T), isolated from a smear-ripened cheese.</title>
        <authorList>
            <consortium name="US DOE Joint Genome Institute (JGI-PGF)"/>
            <person name="Walter F."/>
            <person name="Albersmeier A."/>
            <person name="Kalinowski J."/>
            <person name="Ruckert C."/>
        </authorList>
    </citation>
    <scope>NUCLEOTIDE SEQUENCE</scope>
    <source>
        <strain evidence="1">JCM 4490</strain>
    </source>
</reference>